<dbReference type="Gene3D" id="3.80.10.10">
    <property type="entry name" value="Ribonuclease Inhibitor"/>
    <property type="match status" value="4"/>
</dbReference>
<dbReference type="Proteomes" id="UP000288805">
    <property type="component" value="Unassembled WGS sequence"/>
</dbReference>
<comment type="caution">
    <text evidence="4">The sequence shown here is derived from an EMBL/GenBank/DDBJ whole genome shotgun (WGS) entry which is preliminary data.</text>
</comment>
<proteinExistence type="predicted"/>
<name>A0A438CLP5_VITVI</name>
<evidence type="ECO:0000313" key="5">
    <source>
        <dbReference type="Proteomes" id="UP000288805"/>
    </source>
</evidence>
<keyword evidence="1" id="KW-0433">Leucine-rich repeat</keyword>
<dbReference type="PANTHER" id="PTHR47186">
    <property type="entry name" value="LEUCINE-RICH REPEAT-CONTAINING PROTEIN 57"/>
    <property type="match status" value="1"/>
</dbReference>
<sequence>MGREVVRQEGLKESHIYPQEPGKRSRLWDPKDVESVLTRNTGTKAIEGLFVGVSTSNQIQFSTNFFVKMKSLRLLKVYHMIEDDFEVDLPEDFEIPSFELRYLHFEGYPLQCLPRNFHAKNLVELDLIDSSIKQLWKENEVQKPKESSESICNLSSLETLILEGYRRASILNWTSKALQHLDLSRCKSLRSLPESICNLSSLETLILEGVHNLKGFSEIKDDMENLKRLDLRETGIEELPSSIGRLRALQHLDLSRCKSLRSLPESICNLSSLETLILERCSYLKGFPEIKDDMENLKRLDLRETELVSLPDSICNLSSLETLILEGYRRASILNWTSKALQHLDLSRCKSLRSLPESICNLSSLETLILEGCSYLKGFPEIKDDMENLKRLDLKDSGIEELPSSIGRLKALKHLNLICCAELVSLPDSIFNLSSLEALDVRHCPKLERVEVNLVGSLHLTLLILKQRVIWWNGNLRHTVVEGEVLNHHVSSLSSLVESCTRDYRGIYGDRFHLHAQEVLSVGNFSPIQRGILSDIFRQSSLKIVSPRNCNLMEEGIPSDIWNLSSLVNLSLSNCSLTEGEILNHICHISSLQELSLDGNHFSSIPANIIQLSKLRSLHLHHCLKLLQIPELPPSLRVLDVHACPCLETLSSPSSLLGLSLFKCFESTIEYANAIAFSCSYPCCRNGGESNRVWVAAYYPKVAIENKHWSNEFRHLKATFDGELVKVEECGLHLIYKTNILNRDSNATNHWPRLLSENTDFNVNRSLDDAENPPNKKSRLL</sequence>
<dbReference type="PROSITE" id="PS51450">
    <property type="entry name" value="LRR"/>
    <property type="match status" value="1"/>
</dbReference>
<reference evidence="4 5" key="1">
    <citation type="journal article" date="2018" name="PLoS Genet.">
        <title>Population sequencing reveals clonal diversity and ancestral inbreeding in the grapevine cultivar Chardonnay.</title>
        <authorList>
            <person name="Roach M.J."/>
            <person name="Johnson D.L."/>
            <person name="Bohlmann J."/>
            <person name="van Vuuren H.J."/>
            <person name="Jones S.J."/>
            <person name="Pretorius I.S."/>
            <person name="Schmidt S.A."/>
            <person name="Borneman A.R."/>
        </authorList>
    </citation>
    <scope>NUCLEOTIDE SEQUENCE [LARGE SCALE GENOMIC DNA]</scope>
    <source>
        <strain evidence="5">cv. Chardonnay</strain>
        <tissue evidence="4">Leaf</tissue>
    </source>
</reference>
<protein>
    <submittedName>
        <fullName evidence="4">Disease resistance protein TAO1</fullName>
    </submittedName>
</protein>
<evidence type="ECO:0000256" key="2">
    <source>
        <dbReference type="ARBA" id="ARBA00022737"/>
    </source>
</evidence>
<dbReference type="Pfam" id="PF00560">
    <property type="entry name" value="LRR_1"/>
    <property type="match status" value="2"/>
</dbReference>
<keyword evidence="2" id="KW-0677">Repeat</keyword>
<feature type="domain" description="Disease resistance R13L4/SHOC-2-like LRR" evidence="3">
    <location>
        <begin position="225"/>
        <end position="300"/>
    </location>
</feature>
<dbReference type="InterPro" id="IPR001611">
    <property type="entry name" value="Leu-rich_rpt"/>
</dbReference>
<dbReference type="SMART" id="SM00369">
    <property type="entry name" value="LRR_TYP"/>
    <property type="match status" value="5"/>
</dbReference>
<evidence type="ECO:0000313" key="4">
    <source>
        <dbReference type="EMBL" id="RVW24134.1"/>
    </source>
</evidence>
<dbReference type="InterPro" id="IPR006553">
    <property type="entry name" value="Leu-rich_rpt_Cys-con_subtyp"/>
</dbReference>
<dbReference type="SMART" id="SM00367">
    <property type="entry name" value="LRR_CC"/>
    <property type="match status" value="5"/>
</dbReference>
<feature type="domain" description="Disease resistance R13L4/SHOC-2-like LRR" evidence="3">
    <location>
        <begin position="340"/>
        <end position="469"/>
    </location>
</feature>
<dbReference type="InterPro" id="IPR055414">
    <property type="entry name" value="LRR_R13L4/SHOC2-like"/>
</dbReference>
<accession>A0A438CLP5</accession>
<dbReference type="InterPro" id="IPR003591">
    <property type="entry name" value="Leu-rich_rpt_typical-subtyp"/>
</dbReference>
<dbReference type="SUPFAM" id="SSF52058">
    <property type="entry name" value="L domain-like"/>
    <property type="match status" value="1"/>
</dbReference>
<gene>
    <name evidence="4" type="primary">TAO1_3</name>
    <name evidence="4" type="ORF">CK203_088772</name>
</gene>
<dbReference type="Pfam" id="PF23598">
    <property type="entry name" value="LRR_14"/>
    <property type="match status" value="2"/>
</dbReference>
<dbReference type="AlphaFoldDB" id="A0A438CLP5"/>
<evidence type="ECO:0000259" key="3">
    <source>
        <dbReference type="Pfam" id="PF23598"/>
    </source>
</evidence>
<dbReference type="SUPFAM" id="SSF52047">
    <property type="entry name" value="RNI-like"/>
    <property type="match status" value="1"/>
</dbReference>
<organism evidence="4 5">
    <name type="scientific">Vitis vinifera</name>
    <name type="common">Grape</name>
    <dbReference type="NCBI Taxonomy" id="29760"/>
    <lineage>
        <taxon>Eukaryota</taxon>
        <taxon>Viridiplantae</taxon>
        <taxon>Streptophyta</taxon>
        <taxon>Embryophyta</taxon>
        <taxon>Tracheophyta</taxon>
        <taxon>Spermatophyta</taxon>
        <taxon>Magnoliopsida</taxon>
        <taxon>eudicotyledons</taxon>
        <taxon>Gunneridae</taxon>
        <taxon>Pentapetalae</taxon>
        <taxon>rosids</taxon>
        <taxon>Vitales</taxon>
        <taxon>Vitaceae</taxon>
        <taxon>Viteae</taxon>
        <taxon>Vitis</taxon>
    </lineage>
</organism>
<evidence type="ECO:0000256" key="1">
    <source>
        <dbReference type="ARBA" id="ARBA00022614"/>
    </source>
</evidence>
<dbReference type="InterPro" id="IPR032675">
    <property type="entry name" value="LRR_dom_sf"/>
</dbReference>
<dbReference type="EMBL" id="QGNW01002179">
    <property type="protein sequence ID" value="RVW24134.1"/>
    <property type="molecule type" value="Genomic_DNA"/>
</dbReference>
<dbReference type="PANTHER" id="PTHR47186:SF61">
    <property type="entry name" value="LEUCINE-RICH REPEAT-CONTAINING PROTEIN 57-RELATED"/>
    <property type="match status" value="1"/>
</dbReference>